<dbReference type="InterPro" id="IPR029058">
    <property type="entry name" value="AB_hydrolase_fold"/>
</dbReference>
<dbReference type="Gene3D" id="3.40.50.1820">
    <property type="entry name" value="alpha/beta hydrolase"/>
    <property type="match status" value="1"/>
</dbReference>
<proteinExistence type="predicted"/>
<dbReference type="SUPFAM" id="SSF53474">
    <property type="entry name" value="alpha/beta-Hydrolases"/>
    <property type="match status" value="1"/>
</dbReference>
<evidence type="ECO:0000256" key="2">
    <source>
        <dbReference type="SAM" id="Coils"/>
    </source>
</evidence>
<feature type="domain" description="Peptidase S9 prolyl oligopeptidase catalytic" evidence="4">
    <location>
        <begin position="790"/>
        <end position="970"/>
    </location>
</feature>
<dbReference type="Pfam" id="PF00326">
    <property type="entry name" value="Peptidase_S9"/>
    <property type="match status" value="1"/>
</dbReference>
<dbReference type="PANTHER" id="PTHR42776">
    <property type="entry name" value="SERINE PEPTIDASE S9 FAMILY MEMBER"/>
    <property type="match status" value="1"/>
</dbReference>
<keyword evidence="6" id="KW-1185">Reference proteome</keyword>
<dbReference type="Proteomes" id="UP000677244">
    <property type="component" value="Unassembled WGS sequence"/>
</dbReference>
<dbReference type="SUPFAM" id="SSF82171">
    <property type="entry name" value="DPP6 N-terminal domain-like"/>
    <property type="match status" value="1"/>
</dbReference>
<accession>A0ABS3YXX8</accession>
<comment type="caution">
    <text evidence="5">The sequence shown here is derived from an EMBL/GenBank/DDBJ whole genome shotgun (WGS) entry which is preliminary data.</text>
</comment>
<keyword evidence="3" id="KW-0732">Signal</keyword>
<evidence type="ECO:0000256" key="1">
    <source>
        <dbReference type="ARBA" id="ARBA00022801"/>
    </source>
</evidence>
<gene>
    <name evidence="5" type="ORF">J7I42_20540</name>
</gene>
<keyword evidence="2" id="KW-0175">Coiled coil</keyword>
<feature type="signal peptide" evidence="3">
    <location>
        <begin position="1"/>
        <end position="19"/>
    </location>
</feature>
<evidence type="ECO:0000313" key="6">
    <source>
        <dbReference type="Proteomes" id="UP000677244"/>
    </source>
</evidence>
<feature type="coiled-coil region" evidence="2">
    <location>
        <begin position="170"/>
        <end position="197"/>
    </location>
</feature>
<name>A0ABS3YXX8_9BACT</name>
<dbReference type="PANTHER" id="PTHR42776:SF4">
    <property type="entry name" value="ACYLAMINO-ACID-RELEASING ENZYME"/>
    <property type="match status" value="1"/>
</dbReference>
<evidence type="ECO:0000313" key="5">
    <source>
        <dbReference type="EMBL" id="MBO9202689.1"/>
    </source>
</evidence>
<sequence>MRKLPCIFFLLLAGLVATAQKKPLTHAVYDGWQSINERYISNNGKWVVYTITPQEGDATLVIQATDNSYRKEIPRGYAAEITDDNRFVICKIRPLFAATREAKIKKKKADEMPKDSLAIVAVGKDSVLRIPRIKSFKTPEKGTGQWLAYLQEKALPVPPIVPQADSTAQLNNLLHMADSLSRVADSLRNKANEAKTKGLATLKAPKKDAKPKAGDPIEEGTELVLRNLYTGEEKKYPLVSDYYFSGPGNTLIIETTRSNADTLKKAAIVWLNTATGKIDTVFRGFNDAKSFGLDEAGTQLAFIAERDSSTKALQKFYKLYYYRTGMDSARMRVDRKSTGIRNGFTVSETAVPEFSKNGQKLFFGLMPVRKPKDTTLVDFETARLDIWHYNDDYLQPQQLVQLNTELQRSYKAVLNGNDDKVIQLGSEDAENITLPDDNNVEYLLATSTKGNRVESQWQGYARTNAYLISTTDGSRKLVKEKQRGFFTMSPAGKYVIWYDGAQKNYFTYSVSTGAIINITKNIKVPLFDEDDDHPDDPPPHGIMKWHENDKYVYLYDKYDIWQCDPEGKKAPSNFTKGEGRLHKNIYRYIQTDKEEKFISDTQTVVFKELNEVSKQTGLKIHSMEGVFFDNGIFGPYQIGLNIIKAKNGNQFVYTKESFNQSPVLTTLYVATEEDTAYEAKKGVERGTVFRDIRSEVALYASNPQQKDYNWLTCELVKWKMFDGKMSEGLLFKPEDFDAKKKYPMIFYFYEKYSDDLYLYRQPAPSASTINIPLFVSNGYLVFVPDISYKKGEPGESAYNSVVSAAKYFTQKPWVDSTKMAIQGQSWGGYQVAYLVTRTNMFAAAEAGAPVSNMTSAYGGIRWGTGINRQFQYERTQSRIGYTLWQRPDLYIKNSPLFNADKVKTPLLITHNDADGAVPWYQGIEYFTALRRLGKKVWLLQYNGEDHNLVERRNRKDLSIRLSQYFDHFLKGAPAPHWLAEGVPATSKGIDWGTELEEKEVGSKR</sequence>
<dbReference type="RefSeq" id="WP_209140744.1">
    <property type="nucleotide sequence ID" value="NZ_JAGHKO010000005.1"/>
</dbReference>
<keyword evidence="1" id="KW-0378">Hydrolase</keyword>
<protein>
    <submittedName>
        <fullName evidence="5">S9 family peptidase</fullName>
    </submittedName>
</protein>
<dbReference type="EMBL" id="JAGHKO010000005">
    <property type="protein sequence ID" value="MBO9202689.1"/>
    <property type="molecule type" value="Genomic_DNA"/>
</dbReference>
<reference evidence="5 6" key="1">
    <citation type="submission" date="2021-03" db="EMBL/GenBank/DDBJ databases">
        <title>Assistant Professor.</title>
        <authorList>
            <person name="Huq M.A."/>
        </authorList>
    </citation>
    <scope>NUCLEOTIDE SEQUENCE [LARGE SCALE GENOMIC DNA]</scope>
    <source>
        <strain evidence="5 6">MAH-29</strain>
    </source>
</reference>
<evidence type="ECO:0000256" key="3">
    <source>
        <dbReference type="SAM" id="SignalP"/>
    </source>
</evidence>
<evidence type="ECO:0000259" key="4">
    <source>
        <dbReference type="Pfam" id="PF00326"/>
    </source>
</evidence>
<feature type="chain" id="PRO_5045639078" evidence="3">
    <location>
        <begin position="20"/>
        <end position="1004"/>
    </location>
</feature>
<organism evidence="5 6">
    <name type="scientific">Niastella soli</name>
    <dbReference type="NCBI Taxonomy" id="2821487"/>
    <lineage>
        <taxon>Bacteria</taxon>
        <taxon>Pseudomonadati</taxon>
        <taxon>Bacteroidota</taxon>
        <taxon>Chitinophagia</taxon>
        <taxon>Chitinophagales</taxon>
        <taxon>Chitinophagaceae</taxon>
        <taxon>Niastella</taxon>
    </lineage>
</organism>
<dbReference type="InterPro" id="IPR001375">
    <property type="entry name" value="Peptidase_S9_cat"/>
</dbReference>